<evidence type="ECO:0000313" key="2">
    <source>
        <dbReference type="EMBL" id="KAH3780150.1"/>
    </source>
</evidence>
<comment type="caution">
    <text evidence="2">The sequence shown here is derived from an EMBL/GenBank/DDBJ whole genome shotgun (WGS) entry which is preliminary data.</text>
</comment>
<evidence type="ECO:0000313" key="3">
    <source>
        <dbReference type="Proteomes" id="UP000828390"/>
    </source>
</evidence>
<dbReference type="EMBL" id="JAIWYP010000008">
    <property type="protein sequence ID" value="KAH3780150.1"/>
    <property type="molecule type" value="Genomic_DNA"/>
</dbReference>
<sequence length="99" mass="10906">MTYDISLLGGDNGNRLHRYKTGHVIRRQYVLLSGIVCSVFVNLLLSGIVCSVFVNPLCSNIVFSAFVNILLPGTVCSTFDRTLPPGLIQLRLSAVYFRA</sequence>
<dbReference type="Proteomes" id="UP000828390">
    <property type="component" value="Unassembled WGS sequence"/>
</dbReference>
<gene>
    <name evidence="2" type="ORF">DPMN_157960</name>
</gene>
<protein>
    <submittedName>
        <fullName evidence="2">Uncharacterized protein</fullName>
    </submittedName>
</protein>
<proteinExistence type="predicted"/>
<feature type="transmembrane region" description="Helical" evidence="1">
    <location>
        <begin position="29"/>
        <end position="54"/>
    </location>
</feature>
<name>A0A9D4ELF2_DREPO</name>
<dbReference type="AlphaFoldDB" id="A0A9D4ELF2"/>
<keyword evidence="1" id="KW-1133">Transmembrane helix</keyword>
<reference evidence="2" key="2">
    <citation type="submission" date="2020-11" db="EMBL/GenBank/DDBJ databases">
        <authorList>
            <person name="McCartney M.A."/>
            <person name="Auch B."/>
            <person name="Kono T."/>
            <person name="Mallez S."/>
            <person name="Becker A."/>
            <person name="Gohl D.M."/>
            <person name="Silverstein K.A.T."/>
            <person name="Koren S."/>
            <person name="Bechman K.B."/>
            <person name="Herman A."/>
            <person name="Abrahante J.E."/>
            <person name="Garbe J."/>
        </authorList>
    </citation>
    <scope>NUCLEOTIDE SEQUENCE</scope>
    <source>
        <strain evidence="2">Duluth1</strain>
        <tissue evidence="2">Whole animal</tissue>
    </source>
</reference>
<reference evidence="2" key="1">
    <citation type="journal article" date="2019" name="bioRxiv">
        <title>The Genome of the Zebra Mussel, Dreissena polymorpha: A Resource for Invasive Species Research.</title>
        <authorList>
            <person name="McCartney M.A."/>
            <person name="Auch B."/>
            <person name="Kono T."/>
            <person name="Mallez S."/>
            <person name="Zhang Y."/>
            <person name="Obille A."/>
            <person name="Becker A."/>
            <person name="Abrahante J.E."/>
            <person name="Garbe J."/>
            <person name="Badalamenti J.P."/>
            <person name="Herman A."/>
            <person name="Mangelson H."/>
            <person name="Liachko I."/>
            <person name="Sullivan S."/>
            <person name="Sone E.D."/>
            <person name="Koren S."/>
            <person name="Silverstein K.A.T."/>
            <person name="Beckman K.B."/>
            <person name="Gohl D.M."/>
        </authorList>
    </citation>
    <scope>NUCLEOTIDE SEQUENCE</scope>
    <source>
        <strain evidence="2">Duluth1</strain>
        <tissue evidence="2">Whole animal</tissue>
    </source>
</reference>
<organism evidence="2 3">
    <name type="scientific">Dreissena polymorpha</name>
    <name type="common">Zebra mussel</name>
    <name type="synonym">Mytilus polymorpha</name>
    <dbReference type="NCBI Taxonomy" id="45954"/>
    <lineage>
        <taxon>Eukaryota</taxon>
        <taxon>Metazoa</taxon>
        <taxon>Spiralia</taxon>
        <taxon>Lophotrochozoa</taxon>
        <taxon>Mollusca</taxon>
        <taxon>Bivalvia</taxon>
        <taxon>Autobranchia</taxon>
        <taxon>Heteroconchia</taxon>
        <taxon>Euheterodonta</taxon>
        <taxon>Imparidentia</taxon>
        <taxon>Neoheterodontei</taxon>
        <taxon>Myida</taxon>
        <taxon>Dreissenoidea</taxon>
        <taxon>Dreissenidae</taxon>
        <taxon>Dreissena</taxon>
    </lineage>
</organism>
<feature type="transmembrane region" description="Helical" evidence="1">
    <location>
        <begin position="60"/>
        <end position="79"/>
    </location>
</feature>
<evidence type="ECO:0000256" key="1">
    <source>
        <dbReference type="SAM" id="Phobius"/>
    </source>
</evidence>
<keyword evidence="3" id="KW-1185">Reference proteome</keyword>
<accession>A0A9D4ELF2</accession>
<keyword evidence="1" id="KW-0472">Membrane</keyword>
<keyword evidence="1" id="KW-0812">Transmembrane</keyword>